<keyword evidence="4" id="KW-1185">Reference proteome</keyword>
<organism evidence="3 4">
    <name type="scientific">Platanthera zijinensis</name>
    <dbReference type="NCBI Taxonomy" id="2320716"/>
    <lineage>
        <taxon>Eukaryota</taxon>
        <taxon>Viridiplantae</taxon>
        <taxon>Streptophyta</taxon>
        <taxon>Embryophyta</taxon>
        <taxon>Tracheophyta</taxon>
        <taxon>Spermatophyta</taxon>
        <taxon>Magnoliopsida</taxon>
        <taxon>Liliopsida</taxon>
        <taxon>Asparagales</taxon>
        <taxon>Orchidaceae</taxon>
        <taxon>Orchidoideae</taxon>
        <taxon>Orchideae</taxon>
        <taxon>Orchidinae</taxon>
        <taxon>Platanthera</taxon>
    </lineage>
</organism>
<dbReference type="PANTHER" id="PTHR10696">
    <property type="entry name" value="GAMMA-BUTYROBETAINE HYDROXYLASE-RELATED"/>
    <property type="match status" value="1"/>
</dbReference>
<dbReference type="AlphaFoldDB" id="A0AAP0BVP1"/>
<evidence type="ECO:0000313" key="3">
    <source>
        <dbReference type="EMBL" id="KAK8951450.1"/>
    </source>
</evidence>
<dbReference type="PANTHER" id="PTHR10696:SF21">
    <property type="entry name" value="TAUD_TFDA-LIKE DOMAIN-CONTAINING PROTEIN"/>
    <property type="match status" value="1"/>
</dbReference>
<comment type="caution">
    <text evidence="3">The sequence shown here is derived from an EMBL/GenBank/DDBJ whole genome shotgun (WGS) entry which is preliminary data.</text>
</comment>
<proteinExistence type="predicted"/>
<accession>A0AAP0BVP1</accession>
<protein>
    <submittedName>
        <fullName evidence="3">Clavaminate synthase-like protein</fullName>
    </submittedName>
</protein>
<sequence length="317" mass="35158">MGFVEGCLGEAKFIGDDIFPKTLLPAAGSDRDLAKSVVAGRESLVALLRRHRALLFRGFDVVSADDFERAVEAFEWDAYPFSTSVTTRTKLSDRIYTANESSPELLINFHHEMPLRKEPPSNIFFYCSEPSPEGGETSIVASDVVVEKMEERLPEVMDKVADVGLIHIQVTCSDADADTNAIFNKTWKSFLGTDDKVEAEKRARERLNCSSIHFFSDGSADLVVGPVNPVVEREGRRAWVVPLLGYTDSIDMAGNEFGDGSAPFPQSALHAYREILAENCVDIKWQKGDVLLVDNFAVQHARRPGKSPRRVLVSMCK</sequence>
<reference evidence="3 4" key="1">
    <citation type="journal article" date="2022" name="Nat. Plants">
        <title>Genomes of leafy and leafless Platanthera orchids illuminate the evolution of mycoheterotrophy.</title>
        <authorList>
            <person name="Li M.H."/>
            <person name="Liu K.W."/>
            <person name="Li Z."/>
            <person name="Lu H.C."/>
            <person name="Ye Q.L."/>
            <person name="Zhang D."/>
            <person name="Wang J.Y."/>
            <person name="Li Y.F."/>
            <person name="Zhong Z.M."/>
            <person name="Liu X."/>
            <person name="Yu X."/>
            <person name="Liu D.K."/>
            <person name="Tu X.D."/>
            <person name="Liu B."/>
            <person name="Hao Y."/>
            <person name="Liao X.Y."/>
            <person name="Jiang Y.T."/>
            <person name="Sun W.H."/>
            <person name="Chen J."/>
            <person name="Chen Y.Q."/>
            <person name="Ai Y."/>
            <person name="Zhai J.W."/>
            <person name="Wu S.S."/>
            <person name="Zhou Z."/>
            <person name="Hsiao Y.Y."/>
            <person name="Wu W.L."/>
            <person name="Chen Y.Y."/>
            <person name="Lin Y.F."/>
            <person name="Hsu J.L."/>
            <person name="Li C.Y."/>
            <person name="Wang Z.W."/>
            <person name="Zhao X."/>
            <person name="Zhong W.Y."/>
            <person name="Ma X.K."/>
            <person name="Ma L."/>
            <person name="Huang J."/>
            <person name="Chen G.Z."/>
            <person name="Huang M.Z."/>
            <person name="Huang L."/>
            <person name="Peng D.H."/>
            <person name="Luo Y.B."/>
            <person name="Zou S.Q."/>
            <person name="Chen S.P."/>
            <person name="Lan S."/>
            <person name="Tsai W.C."/>
            <person name="Van de Peer Y."/>
            <person name="Liu Z.J."/>
        </authorList>
    </citation>
    <scope>NUCLEOTIDE SEQUENCE [LARGE SCALE GENOMIC DNA]</scope>
    <source>
        <strain evidence="3">Lor287</strain>
    </source>
</reference>
<evidence type="ECO:0000313" key="4">
    <source>
        <dbReference type="Proteomes" id="UP001418222"/>
    </source>
</evidence>
<dbReference type="GO" id="GO:0016491">
    <property type="term" value="F:oxidoreductase activity"/>
    <property type="evidence" value="ECO:0007669"/>
    <property type="project" value="UniProtKB-KW"/>
</dbReference>
<dbReference type="Gene3D" id="3.60.130.10">
    <property type="entry name" value="Clavaminate synthase-like"/>
    <property type="match status" value="1"/>
</dbReference>
<dbReference type="Pfam" id="PF02668">
    <property type="entry name" value="TauD"/>
    <property type="match status" value="1"/>
</dbReference>
<dbReference type="InterPro" id="IPR042098">
    <property type="entry name" value="TauD-like_sf"/>
</dbReference>
<feature type="domain" description="TauD/TfdA-like" evidence="2">
    <location>
        <begin position="30"/>
        <end position="314"/>
    </location>
</feature>
<dbReference type="InterPro" id="IPR003819">
    <property type="entry name" value="TauD/TfdA-like"/>
</dbReference>
<evidence type="ECO:0000259" key="2">
    <source>
        <dbReference type="Pfam" id="PF02668"/>
    </source>
</evidence>
<evidence type="ECO:0000256" key="1">
    <source>
        <dbReference type="ARBA" id="ARBA00023002"/>
    </source>
</evidence>
<dbReference type="SUPFAM" id="SSF51197">
    <property type="entry name" value="Clavaminate synthase-like"/>
    <property type="match status" value="1"/>
</dbReference>
<keyword evidence="1" id="KW-0560">Oxidoreductase</keyword>
<gene>
    <name evidence="3" type="ORF">KSP39_PZI004512</name>
</gene>
<name>A0AAP0BVP1_9ASPA</name>
<dbReference type="InterPro" id="IPR050411">
    <property type="entry name" value="AlphaKG_dependent_hydroxylases"/>
</dbReference>
<dbReference type="Proteomes" id="UP001418222">
    <property type="component" value="Unassembled WGS sequence"/>
</dbReference>
<dbReference type="EMBL" id="JBBWWQ010000003">
    <property type="protein sequence ID" value="KAK8951450.1"/>
    <property type="molecule type" value="Genomic_DNA"/>
</dbReference>